<dbReference type="EMBL" id="GG662707">
    <property type="protein sequence ID" value="EWS74516.1"/>
    <property type="molecule type" value="Genomic_DNA"/>
</dbReference>
<accession>W7XIC5</accession>
<name>W7XIC5_TETTS</name>
<dbReference type="RefSeq" id="XP_012652946.1">
    <property type="nucleotide sequence ID" value="XM_012797492.1"/>
</dbReference>
<organism evidence="3 4">
    <name type="scientific">Tetrahymena thermophila (strain SB210)</name>
    <dbReference type="NCBI Taxonomy" id="312017"/>
    <lineage>
        <taxon>Eukaryota</taxon>
        <taxon>Sar</taxon>
        <taxon>Alveolata</taxon>
        <taxon>Ciliophora</taxon>
        <taxon>Intramacronucleata</taxon>
        <taxon>Oligohymenophorea</taxon>
        <taxon>Hymenostomatida</taxon>
        <taxon>Tetrahymenina</taxon>
        <taxon>Tetrahymenidae</taxon>
        <taxon>Tetrahymena</taxon>
    </lineage>
</organism>
<sequence length="1854" mass="219432">MMIKRGFIPILKYISRKFYTMNFHQIIRCYERGQFFSLLLMLTKGVLFLLLSIYNKEYTQISAVDNNMVFLNKNNYINEWQANGYAIYIQPVCLIINSSILIYLILCYINFSIFGYKYIVQPALQQCLDPNESIEIDDEEFLLKLNKKMYHKIYQIMSIYISIYEYILSTAILYYSLIQIQNPLAPINLLLALFIGTLIIDTDYDYSIDSQDYMARPYSPYNAAIYYLDLLVVGLISFTNNIDTLLLSIYFLTNGWFCSKICIYYQAKTRFWNIFTYYYFGTLCLTYFVSFKAFTSISLPSLATIIYIPIFYKISYIICGQQDKSSCSFLQEIFEENGNISLKSVDRGIRQQFFQDLQNQRINDQLQIQIFSLIVKQNQLLQKMQNNVSHNQLSMYSQIEQMQKVININERVLQFIKLQIQEISQKKREQPNKIVYLIFLLEILKNKKAYILEYYQTISQKLSIKQEQILKSIYLKFLKQKETIQNTTSTMNCFDDSFYQFINYEEKINSVYQIIQRGVQQKIEFISYLKKKMLDINFLVNKAKALRNIQLKARNSINDLSIINNENQDLISLQIFYIETLSFEEIDLIFSADSFSKIKQQKKKREKKFQIRHNIQLNDLFKNKYSCVIFTKVEDDFNLSIQKASQNFSKIFGINQKDALNQRVEILMPLKTPLIQKHREYIANYFQNQNKDTIQIKDKIMFVKSSKEYLIPIKTDIRLNYSYKLNEIGFTAIFQQVRDDCQYILFYIDTLNVIGTTQNDQDSSNQYINFRDIKNLGKYFPFLYKLKTQNKQQLMKEEEVQKEESDTKQFNSMQDILSFSSERYISITYIHKKHINKYLVNNIEYLLIIQYDDQSLILEQEEFEKSNFFYYLINISIQESGYKDIQNLYFMKLSNIRNLNPHQNGQIIFKYLNEYSELYQQSIPYKILENMQQAFQKRYSIASSQRFIKSINNSDLIGQKLNKQNEKYKFNSMNSKKLTNQSYHQIIRNVEENYEISQLSTNQIQLELKSQKQGILNNQRIEIISTSQFTPKDLLSQVSKRQEEFTQEYDKYNLNEDNKGNDDCTFQAIDRKGKDESMLVDFNQKEQISFGNQIVFSTKNSLSKLSPTKQQSLLANNDYTPLAIDKKEIDKQVLFDFYQNQQINTNCIEDQLYFSDRNHLNQISPMNQNILLTNNLQQQTIQKNLTYLSNENEMIKSKNNLTSYKDRKPNKTREQNIDKNSSSISRDQASSYKKSLINIIRRDSNIQAVRVVNIFGIATFLILTIITVQQYFNFMDYMDQLNQIMNSQNWPYEVQDQISKQLMHQNFLYLERQNNFTFTSQEVQIKFDTFLLEKINQSSVEFLKILHSMDQQLTSQMLQNQISNYQSQFYVNIAYDPLNISGVPSKIKIFFFEIRNSSLWYSLLVNNYYIYQQSKNVFGQLQEISLLQNMNIIQTGMQNTIVYFEGYQNQQILEVKNQISYLIGINMVVSAVCLLSIIPLYYFIQKKKQIILNLFSTFTVYQLQQIILQIKSFYYKNSFLVTNLNNADFDIQIFSSKLLQDYQNHKKQTLSNITKLPGYKLSIVLVICLIYFLLSLNPILNKIFIEIYLDNQSNNFMILDNLNQARSFILQSSGLLSFGTTIKLYPYSKVVLLSEYISQIRAIMNKTDQLLTNITKISNQFDISGRYQQSQYDNFFSPLFQDDICSLLEKNQQLILDPTKTLPDSCRKIQNGCLQQGLKLSLIKFQSIILDINNLIETNQDEQLLQAEQSLFKSLNLEDFFNFIDFLQEIFLIMGNFIVNNNNDYFQYIKQVELILFINQLVLIALTFGLGWHLFSCWIGEQINKIKQYLQIINIQNLLDNKYILLFIKNNSKL</sequence>
<reference evidence="4" key="1">
    <citation type="journal article" date="2006" name="PLoS Biol.">
        <title>Macronuclear genome sequence of the ciliate Tetrahymena thermophila, a model eukaryote.</title>
        <authorList>
            <person name="Eisen J.A."/>
            <person name="Coyne R.S."/>
            <person name="Wu M."/>
            <person name="Wu D."/>
            <person name="Thiagarajan M."/>
            <person name="Wortman J.R."/>
            <person name="Badger J.H."/>
            <person name="Ren Q."/>
            <person name="Amedeo P."/>
            <person name="Jones K.M."/>
            <person name="Tallon L.J."/>
            <person name="Delcher A.L."/>
            <person name="Salzberg S.L."/>
            <person name="Silva J.C."/>
            <person name="Haas B.J."/>
            <person name="Majoros W.H."/>
            <person name="Farzad M."/>
            <person name="Carlton J.M."/>
            <person name="Smith R.K. Jr."/>
            <person name="Garg J."/>
            <person name="Pearlman R.E."/>
            <person name="Karrer K.M."/>
            <person name="Sun L."/>
            <person name="Manning G."/>
            <person name="Elde N.C."/>
            <person name="Turkewitz A.P."/>
            <person name="Asai D.J."/>
            <person name="Wilkes D.E."/>
            <person name="Wang Y."/>
            <person name="Cai H."/>
            <person name="Collins K."/>
            <person name="Stewart B.A."/>
            <person name="Lee S.R."/>
            <person name="Wilamowska K."/>
            <person name="Weinberg Z."/>
            <person name="Ruzzo W.L."/>
            <person name="Wloga D."/>
            <person name="Gaertig J."/>
            <person name="Frankel J."/>
            <person name="Tsao C.-C."/>
            <person name="Gorovsky M.A."/>
            <person name="Keeling P.J."/>
            <person name="Waller R.F."/>
            <person name="Patron N.J."/>
            <person name="Cherry J.M."/>
            <person name="Stover N.A."/>
            <person name="Krieger C.J."/>
            <person name="del Toro C."/>
            <person name="Ryder H.F."/>
            <person name="Williamson S.C."/>
            <person name="Barbeau R.A."/>
            <person name="Hamilton E.P."/>
            <person name="Orias E."/>
        </authorList>
    </citation>
    <scope>NUCLEOTIDE SEQUENCE [LARGE SCALE GENOMIC DNA]</scope>
    <source>
        <strain evidence="4">SB210</strain>
    </source>
</reference>
<feature type="transmembrane region" description="Helical" evidence="2">
    <location>
        <begin position="245"/>
        <end position="265"/>
    </location>
</feature>
<dbReference type="KEGG" id="tet:TTHERM_000641369"/>
<protein>
    <submittedName>
        <fullName evidence="3">Transmembrane protein, putative</fullName>
    </submittedName>
</protein>
<feature type="compositionally biased region" description="Basic and acidic residues" evidence="1">
    <location>
        <begin position="1204"/>
        <end position="1217"/>
    </location>
</feature>
<keyword evidence="4" id="KW-1185">Reference proteome</keyword>
<feature type="transmembrane region" description="Helical" evidence="2">
    <location>
        <begin position="85"/>
        <end position="109"/>
    </location>
</feature>
<evidence type="ECO:0000256" key="2">
    <source>
        <dbReference type="SAM" id="Phobius"/>
    </source>
</evidence>
<evidence type="ECO:0000256" key="1">
    <source>
        <dbReference type="SAM" id="MobiDB-lite"/>
    </source>
</evidence>
<feature type="transmembrane region" description="Helical" evidence="2">
    <location>
        <begin position="183"/>
        <end position="200"/>
    </location>
</feature>
<keyword evidence="2 3" id="KW-0812">Transmembrane</keyword>
<dbReference type="InParanoid" id="W7XIC5"/>
<dbReference type="Proteomes" id="UP000009168">
    <property type="component" value="Unassembled WGS sequence"/>
</dbReference>
<feature type="transmembrane region" description="Helical" evidence="2">
    <location>
        <begin position="1459"/>
        <end position="1483"/>
    </location>
</feature>
<feature type="transmembrane region" description="Helical" evidence="2">
    <location>
        <begin position="1794"/>
        <end position="1815"/>
    </location>
</feature>
<gene>
    <name evidence="3" type="ORF">TTHERM_000641369</name>
</gene>
<feature type="transmembrane region" description="Helical" evidence="2">
    <location>
        <begin position="35"/>
        <end position="54"/>
    </location>
</feature>
<feature type="transmembrane region" description="Helical" evidence="2">
    <location>
        <begin position="1251"/>
        <end position="1272"/>
    </location>
</feature>
<evidence type="ECO:0000313" key="3">
    <source>
        <dbReference type="EMBL" id="EWS74516.1"/>
    </source>
</evidence>
<proteinExistence type="predicted"/>
<feature type="region of interest" description="Disordered" evidence="1">
    <location>
        <begin position="1198"/>
        <end position="1226"/>
    </location>
</feature>
<keyword evidence="2" id="KW-1133">Transmembrane helix</keyword>
<feature type="transmembrane region" description="Helical" evidence="2">
    <location>
        <begin position="277"/>
        <end position="295"/>
    </location>
</feature>
<evidence type="ECO:0000313" key="4">
    <source>
        <dbReference type="Proteomes" id="UP000009168"/>
    </source>
</evidence>
<feature type="transmembrane region" description="Helical" evidence="2">
    <location>
        <begin position="1561"/>
        <end position="1580"/>
    </location>
</feature>
<dbReference type="GeneID" id="24439974"/>
<feature type="transmembrane region" description="Helical" evidence="2">
    <location>
        <begin position="153"/>
        <end position="177"/>
    </location>
</feature>
<feature type="transmembrane region" description="Helical" evidence="2">
    <location>
        <begin position="1760"/>
        <end position="1779"/>
    </location>
</feature>
<keyword evidence="2" id="KW-0472">Membrane</keyword>
<feature type="transmembrane region" description="Helical" evidence="2">
    <location>
        <begin position="221"/>
        <end position="239"/>
    </location>
</feature>